<sequence length="139" mass="15760">MLFKTINLLLPVLLPSWRFFKTVAASPRVEVRVTIDGHTSDWVCSHPEPDHIGLGAMIARLFWNPQRNNKLYMVSLSERLAEAETKHSTQELARLVGATLSGREGAFEYRLLFLQRDGKKIIRFLEYQSPLLPIGKGAA</sequence>
<gene>
    <name evidence="1" type="ORF">PEV8663_01273</name>
</gene>
<dbReference type="RefSeq" id="WP_097803766.1">
    <property type="nucleotide sequence ID" value="NZ_FXYH01000003.1"/>
</dbReference>
<proteinExistence type="predicted"/>
<protein>
    <submittedName>
        <fullName evidence="1">Uncharacterized protein</fullName>
    </submittedName>
</protein>
<dbReference type="Proteomes" id="UP000220836">
    <property type="component" value="Unassembled WGS sequence"/>
</dbReference>
<organism evidence="1 2">
    <name type="scientific">Pelagimonas varians</name>
    <dbReference type="NCBI Taxonomy" id="696760"/>
    <lineage>
        <taxon>Bacteria</taxon>
        <taxon>Pseudomonadati</taxon>
        <taxon>Pseudomonadota</taxon>
        <taxon>Alphaproteobacteria</taxon>
        <taxon>Rhodobacterales</taxon>
        <taxon>Roseobacteraceae</taxon>
        <taxon>Pelagimonas</taxon>
    </lineage>
</organism>
<accession>A0A238K5E1</accession>
<evidence type="ECO:0000313" key="1">
    <source>
        <dbReference type="EMBL" id="SMX38003.1"/>
    </source>
</evidence>
<evidence type="ECO:0000313" key="2">
    <source>
        <dbReference type="Proteomes" id="UP000220836"/>
    </source>
</evidence>
<name>A0A238K5E1_9RHOB</name>
<keyword evidence="2" id="KW-1185">Reference proteome</keyword>
<dbReference type="AlphaFoldDB" id="A0A238K5E1"/>
<reference evidence="1 2" key="1">
    <citation type="submission" date="2017-05" db="EMBL/GenBank/DDBJ databases">
        <authorList>
            <person name="Song R."/>
            <person name="Chenine A.L."/>
            <person name="Ruprecht R.M."/>
        </authorList>
    </citation>
    <scope>NUCLEOTIDE SEQUENCE [LARGE SCALE GENOMIC DNA]</scope>
    <source>
        <strain evidence="1 2">CECT 8663</strain>
    </source>
</reference>
<dbReference type="EMBL" id="FXYH01000003">
    <property type="protein sequence ID" value="SMX38003.1"/>
    <property type="molecule type" value="Genomic_DNA"/>
</dbReference>